<dbReference type="RefSeq" id="WP_188859286.1">
    <property type="nucleotide sequence ID" value="NZ_BMLT01000002.1"/>
</dbReference>
<comment type="subcellular location">
    <subcellularLocation>
        <location evidence="5">Cytoplasm</location>
    </subcellularLocation>
</comment>
<reference evidence="7 8" key="1">
    <citation type="journal article" date="2014" name="Int. J. Syst. Evol. Microbiol.">
        <title>Complete genome sequence of Corynebacterium casei LMG S-19264T (=DSM 44701T), isolated from a smear-ripened cheese.</title>
        <authorList>
            <consortium name="US DOE Joint Genome Institute (JGI-PGF)"/>
            <person name="Walter F."/>
            <person name="Albersmeier A."/>
            <person name="Kalinowski J."/>
            <person name="Ruckert C."/>
        </authorList>
    </citation>
    <scope>NUCLEOTIDE SEQUENCE [LARGE SCALE GENOMIC DNA]</scope>
    <source>
        <strain evidence="7 8">CGMCC 1.7286</strain>
    </source>
</reference>
<comment type="caution">
    <text evidence="7">The sequence shown here is derived from an EMBL/GenBank/DDBJ whole genome shotgun (WGS) entry which is preliminary data.</text>
</comment>
<dbReference type="InterPro" id="IPR050680">
    <property type="entry name" value="YpeA/RimI_acetyltransf"/>
</dbReference>
<evidence type="ECO:0000259" key="6">
    <source>
        <dbReference type="PROSITE" id="PS51186"/>
    </source>
</evidence>
<evidence type="ECO:0000256" key="5">
    <source>
        <dbReference type="RuleBase" id="RU363094"/>
    </source>
</evidence>
<dbReference type="Gene3D" id="3.40.630.30">
    <property type="match status" value="1"/>
</dbReference>
<dbReference type="NCBIfam" id="TIGR01575">
    <property type="entry name" value="rimI"/>
    <property type="match status" value="1"/>
</dbReference>
<evidence type="ECO:0000313" key="7">
    <source>
        <dbReference type="EMBL" id="GGO78739.1"/>
    </source>
</evidence>
<name>A0A918DQY1_9GAMM</name>
<dbReference type="PROSITE" id="PS51186">
    <property type="entry name" value="GNAT"/>
    <property type="match status" value="1"/>
</dbReference>
<evidence type="ECO:0000256" key="3">
    <source>
        <dbReference type="ARBA" id="ARBA00022679"/>
    </source>
</evidence>
<dbReference type="GO" id="GO:0008999">
    <property type="term" value="F:protein-N-terminal-alanine acetyltransferase activity"/>
    <property type="evidence" value="ECO:0007669"/>
    <property type="project" value="UniProtKB-EC"/>
</dbReference>
<proteinExistence type="inferred from homology"/>
<evidence type="ECO:0000256" key="4">
    <source>
        <dbReference type="ARBA" id="ARBA00023315"/>
    </source>
</evidence>
<keyword evidence="8" id="KW-1185">Reference proteome</keyword>
<comment type="catalytic activity">
    <reaction evidence="5">
        <text>N-terminal L-alanyl-[ribosomal protein bS18] + acetyl-CoA = N-terminal N(alpha)-acetyl-L-alanyl-[ribosomal protein bS18] + CoA + H(+)</text>
        <dbReference type="Rhea" id="RHEA:43756"/>
        <dbReference type="Rhea" id="RHEA-COMP:10676"/>
        <dbReference type="Rhea" id="RHEA-COMP:10677"/>
        <dbReference type="ChEBI" id="CHEBI:15378"/>
        <dbReference type="ChEBI" id="CHEBI:57287"/>
        <dbReference type="ChEBI" id="CHEBI:57288"/>
        <dbReference type="ChEBI" id="CHEBI:64718"/>
        <dbReference type="ChEBI" id="CHEBI:83683"/>
        <dbReference type="EC" id="2.3.1.266"/>
    </reaction>
</comment>
<dbReference type="Proteomes" id="UP000599578">
    <property type="component" value="Unassembled WGS sequence"/>
</dbReference>
<keyword evidence="2 5" id="KW-0963">Cytoplasm</keyword>
<evidence type="ECO:0000313" key="8">
    <source>
        <dbReference type="Proteomes" id="UP000599578"/>
    </source>
</evidence>
<keyword evidence="3" id="KW-0808">Transferase</keyword>
<dbReference type="EC" id="2.3.1.266" evidence="5"/>
<dbReference type="InterPro" id="IPR000182">
    <property type="entry name" value="GNAT_dom"/>
</dbReference>
<evidence type="ECO:0000256" key="2">
    <source>
        <dbReference type="ARBA" id="ARBA00022490"/>
    </source>
</evidence>
<keyword evidence="4" id="KW-0012">Acyltransferase</keyword>
<dbReference type="InterPro" id="IPR006464">
    <property type="entry name" value="AcTrfase_RimI/Ard1"/>
</dbReference>
<dbReference type="CDD" id="cd04301">
    <property type="entry name" value="NAT_SF"/>
    <property type="match status" value="1"/>
</dbReference>
<comment type="similarity">
    <text evidence="1 5">Belongs to the acetyltransferase family. RimI subfamily.</text>
</comment>
<organism evidence="7 8">
    <name type="scientific">Marinobacterium nitratireducens</name>
    <dbReference type="NCBI Taxonomy" id="518897"/>
    <lineage>
        <taxon>Bacteria</taxon>
        <taxon>Pseudomonadati</taxon>
        <taxon>Pseudomonadota</taxon>
        <taxon>Gammaproteobacteria</taxon>
        <taxon>Oceanospirillales</taxon>
        <taxon>Oceanospirillaceae</taxon>
        <taxon>Marinobacterium</taxon>
    </lineage>
</organism>
<feature type="domain" description="N-acetyltransferase" evidence="6">
    <location>
        <begin position="2"/>
        <end position="148"/>
    </location>
</feature>
<evidence type="ECO:0000256" key="1">
    <source>
        <dbReference type="ARBA" id="ARBA00005395"/>
    </source>
</evidence>
<accession>A0A918DQY1</accession>
<dbReference type="SUPFAM" id="SSF55729">
    <property type="entry name" value="Acyl-CoA N-acyltransferases (Nat)"/>
    <property type="match status" value="1"/>
</dbReference>
<dbReference type="EMBL" id="BMLT01000002">
    <property type="protein sequence ID" value="GGO78739.1"/>
    <property type="molecule type" value="Genomic_DNA"/>
</dbReference>
<protein>
    <recommendedName>
        <fullName evidence="5">[Ribosomal protein bS18]-alanine N-acetyltransferase</fullName>
        <ecNumber evidence="5">2.3.1.266</ecNumber>
    </recommendedName>
</protein>
<sequence length="151" mass="16413">MAEVRALSAAHLTALSLLEASSFEPPWSETLLQRQLGQPGGFNLGLFEGDELLAFALCSRLFDEAELLQIAVQPARRREGLGRQLLEEVMARLAGDGCERLMLEVRASNAAGLSLYRILGFAEDGRRKGYYASGSGREDAVLMSRILSGTP</sequence>
<dbReference type="AlphaFoldDB" id="A0A918DQY1"/>
<dbReference type="InterPro" id="IPR016181">
    <property type="entry name" value="Acyl_CoA_acyltransferase"/>
</dbReference>
<gene>
    <name evidence="7" type="primary">rimI</name>
    <name evidence="7" type="ORF">GCM10011348_11400</name>
</gene>
<dbReference type="GO" id="GO:0005737">
    <property type="term" value="C:cytoplasm"/>
    <property type="evidence" value="ECO:0007669"/>
    <property type="project" value="UniProtKB-SubCell"/>
</dbReference>
<dbReference type="PANTHER" id="PTHR43420:SF51">
    <property type="entry name" value="PEPTIDYL-LYSINE N-ACETYLTRANSFERASE YIAC"/>
    <property type="match status" value="1"/>
</dbReference>
<dbReference type="Pfam" id="PF00583">
    <property type="entry name" value="Acetyltransf_1"/>
    <property type="match status" value="1"/>
</dbReference>
<dbReference type="PANTHER" id="PTHR43420">
    <property type="entry name" value="ACETYLTRANSFERASE"/>
    <property type="match status" value="1"/>
</dbReference>
<comment type="function">
    <text evidence="5">Acetylates the N-terminal alanine of ribosomal protein bS18.</text>
</comment>